<reference evidence="1 2" key="1">
    <citation type="submission" date="2021-01" db="EMBL/GenBank/DDBJ databases">
        <title>Adiantum capillus-veneris genome.</title>
        <authorList>
            <person name="Fang Y."/>
            <person name="Liao Q."/>
        </authorList>
    </citation>
    <scope>NUCLEOTIDE SEQUENCE [LARGE SCALE GENOMIC DNA]</scope>
    <source>
        <strain evidence="1">H3</strain>
        <tissue evidence="1">Leaf</tissue>
    </source>
</reference>
<proteinExistence type="predicted"/>
<evidence type="ECO:0000313" key="2">
    <source>
        <dbReference type="Proteomes" id="UP000886520"/>
    </source>
</evidence>
<organism evidence="1 2">
    <name type="scientific">Adiantum capillus-veneris</name>
    <name type="common">Maidenhair fern</name>
    <dbReference type="NCBI Taxonomy" id="13818"/>
    <lineage>
        <taxon>Eukaryota</taxon>
        <taxon>Viridiplantae</taxon>
        <taxon>Streptophyta</taxon>
        <taxon>Embryophyta</taxon>
        <taxon>Tracheophyta</taxon>
        <taxon>Polypodiopsida</taxon>
        <taxon>Polypodiidae</taxon>
        <taxon>Polypodiales</taxon>
        <taxon>Pteridineae</taxon>
        <taxon>Pteridaceae</taxon>
        <taxon>Vittarioideae</taxon>
        <taxon>Adiantum</taxon>
    </lineage>
</organism>
<gene>
    <name evidence="1" type="ORF">GOP47_0005456</name>
</gene>
<accession>A0A9D4V6S1</accession>
<dbReference type="Proteomes" id="UP000886520">
    <property type="component" value="Chromosome 5"/>
</dbReference>
<protein>
    <submittedName>
        <fullName evidence="1">Uncharacterized protein</fullName>
    </submittedName>
</protein>
<name>A0A9D4V6S1_ADICA</name>
<dbReference type="AlphaFoldDB" id="A0A9D4V6S1"/>
<sequence length="63" mass="6588">MAMAIAMETRVRLIGTTLMKGIDDPQAGGELAGRITTLPHSRTLIGQGILRGQDLIGQVQGGT</sequence>
<comment type="caution">
    <text evidence="1">The sequence shown here is derived from an EMBL/GenBank/DDBJ whole genome shotgun (WGS) entry which is preliminary data.</text>
</comment>
<evidence type="ECO:0000313" key="1">
    <source>
        <dbReference type="EMBL" id="KAI5079977.1"/>
    </source>
</evidence>
<dbReference type="EMBL" id="JABFUD020000005">
    <property type="protein sequence ID" value="KAI5079977.1"/>
    <property type="molecule type" value="Genomic_DNA"/>
</dbReference>
<keyword evidence="2" id="KW-1185">Reference proteome</keyword>